<organism evidence="1 2">
    <name type="scientific">Gossypium stocksii</name>
    <dbReference type="NCBI Taxonomy" id="47602"/>
    <lineage>
        <taxon>Eukaryota</taxon>
        <taxon>Viridiplantae</taxon>
        <taxon>Streptophyta</taxon>
        <taxon>Embryophyta</taxon>
        <taxon>Tracheophyta</taxon>
        <taxon>Spermatophyta</taxon>
        <taxon>Magnoliopsida</taxon>
        <taxon>eudicotyledons</taxon>
        <taxon>Gunneridae</taxon>
        <taxon>Pentapetalae</taxon>
        <taxon>rosids</taxon>
        <taxon>malvids</taxon>
        <taxon>Malvales</taxon>
        <taxon>Malvaceae</taxon>
        <taxon>Malvoideae</taxon>
        <taxon>Gossypium</taxon>
    </lineage>
</organism>
<dbReference type="AlphaFoldDB" id="A0A9D3ZR35"/>
<evidence type="ECO:0000313" key="2">
    <source>
        <dbReference type="Proteomes" id="UP000828251"/>
    </source>
</evidence>
<dbReference type="PANTHER" id="PTHR31973:SF189">
    <property type="entry name" value="TRANSPOSASE, MUDR, PLANT, MULE TRANSPOSASE DOMAIN PROTEIN-RELATED"/>
    <property type="match status" value="1"/>
</dbReference>
<proteinExistence type="predicted"/>
<sequence>MVKSYNHVLECVRSNKNNIISCKYIQEVFKDKILADPRMVVATLKEICKNELRVCASYNICQRARRGVLKEKKVFYIDEYVNLWGYVVELISSNPGSTVSILVTLWGYAYLAGLKQGWKEGYKLFILIDGCFLNSVCKRELLAVVGRDGNNQMFPVAWAVEGEGK</sequence>
<gene>
    <name evidence="1" type="ORF">J1N35_028413</name>
</gene>
<keyword evidence="2" id="KW-1185">Reference proteome</keyword>
<name>A0A9D3ZR35_9ROSI</name>
<dbReference type="EMBL" id="JAIQCV010000009">
    <property type="protein sequence ID" value="KAH1063426.1"/>
    <property type="molecule type" value="Genomic_DNA"/>
</dbReference>
<dbReference type="OrthoDB" id="1302804at2759"/>
<reference evidence="1 2" key="1">
    <citation type="journal article" date="2021" name="Plant Biotechnol. J.">
        <title>Multi-omics assisted identification of the key and species-specific regulatory components of drought-tolerant mechanisms in Gossypium stocksii.</title>
        <authorList>
            <person name="Yu D."/>
            <person name="Ke L."/>
            <person name="Zhang D."/>
            <person name="Wu Y."/>
            <person name="Sun Y."/>
            <person name="Mei J."/>
            <person name="Sun J."/>
            <person name="Sun Y."/>
        </authorList>
    </citation>
    <scope>NUCLEOTIDE SEQUENCE [LARGE SCALE GENOMIC DNA]</scope>
    <source>
        <strain evidence="2">cv. E1</strain>
        <tissue evidence="1">Leaf</tissue>
    </source>
</reference>
<protein>
    <submittedName>
        <fullName evidence="1">Uncharacterized protein</fullName>
    </submittedName>
</protein>
<dbReference type="Proteomes" id="UP000828251">
    <property type="component" value="Unassembled WGS sequence"/>
</dbReference>
<comment type="caution">
    <text evidence="1">The sequence shown here is derived from an EMBL/GenBank/DDBJ whole genome shotgun (WGS) entry which is preliminary data.</text>
</comment>
<dbReference type="PANTHER" id="PTHR31973">
    <property type="entry name" value="POLYPROTEIN, PUTATIVE-RELATED"/>
    <property type="match status" value="1"/>
</dbReference>
<accession>A0A9D3ZR35</accession>
<evidence type="ECO:0000313" key="1">
    <source>
        <dbReference type="EMBL" id="KAH1063426.1"/>
    </source>
</evidence>